<dbReference type="Pfam" id="PF00753">
    <property type="entry name" value="Lactamase_B"/>
    <property type="match status" value="1"/>
</dbReference>
<dbReference type="NCBIfam" id="TIGR03413">
    <property type="entry name" value="GSH_gloB"/>
    <property type="match status" value="1"/>
</dbReference>
<feature type="binding site" evidence="7">
    <location>
        <position position="132"/>
    </location>
    <ligand>
        <name>Zn(2+)</name>
        <dbReference type="ChEBI" id="CHEBI:29105"/>
        <label>1</label>
    </ligand>
</feature>
<evidence type="ECO:0000256" key="7">
    <source>
        <dbReference type="HAMAP-Rule" id="MF_01374"/>
    </source>
</evidence>
<evidence type="ECO:0000256" key="2">
    <source>
        <dbReference type="ARBA" id="ARBA00004963"/>
    </source>
</evidence>
<dbReference type="CDD" id="cd07723">
    <property type="entry name" value="hydroxyacylglutathione_hydrolase_MBL-fold"/>
    <property type="match status" value="1"/>
</dbReference>
<dbReference type="InterPro" id="IPR036866">
    <property type="entry name" value="RibonucZ/Hydroxyglut_hydro"/>
</dbReference>
<feature type="binding site" evidence="7">
    <location>
        <position position="132"/>
    </location>
    <ligand>
        <name>Zn(2+)</name>
        <dbReference type="ChEBI" id="CHEBI:29105"/>
        <label>2</label>
    </ligand>
</feature>
<dbReference type="Gene3D" id="3.60.15.10">
    <property type="entry name" value="Ribonuclease Z/Hydroxyacylglutathione hydrolase-like"/>
    <property type="match status" value="1"/>
</dbReference>
<comment type="catalytic activity">
    <reaction evidence="1 7">
        <text>an S-(2-hydroxyacyl)glutathione + H2O = a 2-hydroxy carboxylate + glutathione + H(+)</text>
        <dbReference type="Rhea" id="RHEA:21864"/>
        <dbReference type="ChEBI" id="CHEBI:15377"/>
        <dbReference type="ChEBI" id="CHEBI:15378"/>
        <dbReference type="ChEBI" id="CHEBI:57925"/>
        <dbReference type="ChEBI" id="CHEBI:58896"/>
        <dbReference type="ChEBI" id="CHEBI:71261"/>
        <dbReference type="EC" id="3.1.2.6"/>
    </reaction>
</comment>
<feature type="binding site" evidence="7">
    <location>
        <position position="170"/>
    </location>
    <ligand>
        <name>Zn(2+)</name>
        <dbReference type="ChEBI" id="CHEBI:29105"/>
        <label>2</label>
    </ligand>
</feature>
<dbReference type="Proteomes" id="UP001529491">
    <property type="component" value="Chromosome"/>
</dbReference>
<reference evidence="9 10" key="1">
    <citation type="submission" date="2023-10" db="EMBL/GenBank/DDBJ databases">
        <title>Complete genome sequence of Shewanella sp. DAU334.</title>
        <authorList>
            <person name="Lee Y.-S."/>
            <person name="Jeong H.-R."/>
            <person name="Hwang E.-J."/>
            <person name="Choi Y.-L."/>
            <person name="Kim G.-D."/>
        </authorList>
    </citation>
    <scope>NUCLEOTIDE SEQUENCE [LARGE SCALE GENOMIC DNA]</scope>
    <source>
        <strain evidence="9 10">DAU334</strain>
    </source>
</reference>
<comment type="function">
    <text evidence="7">Thiolesterase that catalyzes the hydrolysis of S-D-lactoyl-glutathione to form glutathione and D-lactic acid.</text>
</comment>
<feature type="binding site" evidence="7">
    <location>
        <position position="59"/>
    </location>
    <ligand>
        <name>Zn(2+)</name>
        <dbReference type="ChEBI" id="CHEBI:29105"/>
        <label>2</label>
    </ligand>
</feature>
<dbReference type="InterPro" id="IPR032282">
    <property type="entry name" value="HAGH_C"/>
</dbReference>
<dbReference type="EC" id="3.1.2.6" evidence="7"/>
<dbReference type="RefSeq" id="WP_310470902.1">
    <property type="nucleotide sequence ID" value="NZ_CP136522.1"/>
</dbReference>
<organism evidence="9 10">
    <name type="scientific">Shewanella youngdeokensis</name>
    <dbReference type="NCBI Taxonomy" id="2999068"/>
    <lineage>
        <taxon>Bacteria</taxon>
        <taxon>Pseudomonadati</taxon>
        <taxon>Pseudomonadota</taxon>
        <taxon>Gammaproteobacteria</taxon>
        <taxon>Alteromonadales</taxon>
        <taxon>Shewanellaceae</taxon>
        <taxon>Shewanella</taxon>
    </lineage>
</organism>
<dbReference type="HAMAP" id="MF_01374">
    <property type="entry name" value="Glyoxalase_2"/>
    <property type="match status" value="1"/>
</dbReference>
<dbReference type="PANTHER" id="PTHR43705:SF1">
    <property type="entry name" value="HYDROXYACYLGLUTATHIONE HYDROLASE GLOB"/>
    <property type="match status" value="1"/>
</dbReference>
<dbReference type="PIRSF" id="PIRSF005457">
    <property type="entry name" value="Glx"/>
    <property type="match status" value="1"/>
</dbReference>
<dbReference type="InterPro" id="IPR035680">
    <property type="entry name" value="Clx_II_MBL"/>
</dbReference>
<protein>
    <recommendedName>
        <fullName evidence="7">Hydroxyacylglutathione hydrolase</fullName>
        <ecNumber evidence="7">3.1.2.6</ecNumber>
    </recommendedName>
    <alternativeName>
        <fullName evidence="7">Glyoxalase II</fullName>
        <shortName evidence="7">Glx II</shortName>
    </alternativeName>
</protein>
<proteinExistence type="inferred from homology"/>
<name>A0ABZ0K2E5_9GAMM</name>
<dbReference type="SUPFAM" id="SSF56281">
    <property type="entry name" value="Metallo-hydrolase/oxidoreductase"/>
    <property type="match status" value="1"/>
</dbReference>
<comment type="subunit">
    <text evidence="7">Monomer.</text>
</comment>
<feature type="domain" description="Metallo-beta-lactamase" evidence="8">
    <location>
        <begin position="22"/>
        <end position="170"/>
    </location>
</feature>
<evidence type="ECO:0000313" key="10">
    <source>
        <dbReference type="Proteomes" id="UP001529491"/>
    </source>
</evidence>
<evidence type="ECO:0000256" key="4">
    <source>
        <dbReference type="ARBA" id="ARBA00022723"/>
    </source>
</evidence>
<gene>
    <name evidence="7 9" type="primary">gloB</name>
    <name evidence="9" type="ORF">RGE70_07670</name>
</gene>
<evidence type="ECO:0000256" key="6">
    <source>
        <dbReference type="ARBA" id="ARBA00022833"/>
    </source>
</evidence>
<keyword evidence="6 7" id="KW-0862">Zinc</keyword>
<dbReference type="PANTHER" id="PTHR43705">
    <property type="entry name" value="HYDROXYACYLGLUTATHIONE HYDROLASE"/>
    <property type="match status" value="1"/>
</dbReference>
<feature type="binding site" evidence="7">
    <location>
        <position position="57"/>
    </location>
    <ligand>
        <name>Zn(2+)</name>
        <dbReference type="ChEBI" id="CHEBI:29105"/>
        <label>1</label>
    </ligand>
</feature>
<evidence type="ECO:0000259" key="8">
    <source>
        <dbReference type="SMART" id="SM00849"/>
    </source>
</evidence>
<dbReference type="Pfam" id="PF16123">
    <property type="entry name" value="HAGH_C"/>
    <property type="match status" value="1"/>
</dbReference>
<evidence type="ECO:0000256" key="5">
    <source>
        <dbReference type="ARBA" id="ARBA00022801"/>
    </source>
</evidence>
<feature type="binding site" evidence="7">
    <location>
        <position position="115"/>
    </location>
    <ligand>
        <name>Zn(2+)</name>
        <dbReference type="ChEBI" id="CHEBI:29105"/>
        <label>1</label>
    </ligand>
</feature>
<feature type="binding site" evidence="7">
    <location>
        <position position="55"/>
    </location>
    <ligand>
        <name>Zn(2+)</name>
        <dbReference type="ChEBI" id="CHEBI:29105"/>
        <label>1</label>
    </ligand>
</feature>
<comment type="similarity">
    <text evidence="3 7">Belongs to the metallo-beta-lactamase superfamily. Glyoxalase II family.</text>
</comment>
<keyword evidence="4 7" id="KW-0479">Metal-binding</keyword>
<accession>A0ABZ0K2E5</accession>
<sequence length="258" mass="28551">MLTVTPLTAFNDNYIWALQTSQNHGAYVVDPGDANVVIDFLKTNQLPLLGVLITHHHHDHTGGIAQLLQHYGIDTPVYGPQIENINGVNQPVSATKSVLLKNIDLNAEIIEVPGHTLGHVAYLIDNILFCGDTLFSAGCGRLFEGTATQMQQSLALLSDLPESTKVYCTHEYTLANLAFANVVEPNNAELIRYTQQAQQLRANKKPTLPSSIGVEKAINPFLRTHTQVLQKTISEQFQQPINNSAKTFALLRKWKDNF</sequence>
<dbReference type="InterPro" id="IPR017782">
    <property type="entry name" value="Hydroxyacylglutathione_Hdrlase"/>
</dbReference>
<comment type="pathway">
    <text evidence="2 7">Secondary metabolite metabolism; methylglyoxal degradation; (R)-lactate from methylglyoxal: step 2/2.</text>
</comment>
<keyword evidence="10" id="KW-1185">Reference proteome</keyword>
<dbReference type="InterPro" id="IPR050110">
    <property type="entry name" value="Glyoxalase_II_hydrolase"/>
</dbReference>
<dbReference type="GO" id="GO:0004416">
    <property type="term" value="F:hydroxyacylglutathione hydrolase activity"/>
    <property type="evidence" value="ECO:0007669"/>
    <property type="project" value="UniProtKB-EC"/>
</dbReference>
<evidence type="ECO:0000313" key="9">
    <source>
        <dbReference type="EMBL" id="WOT06628.1"/>
    </source>
</evidence>
<comment type="cofactor">
    <cofactor evidence="7">
        <name>Zn(2+)</name>
        <dbReference type="ChEBI" id="CHEBI:29105"/>
    </cofactor>
    <text evidence="7">Binds 2 Zn(2+) ions per subunit.</text>
</comment>
<keyword evidence="5 7" id="KW-0378">Hydrolase</keyword>
<evidence type="ECO:0000256" key="1">
    <source>
        <dbReference type="ARBA" id="ARBA00001623"/>
    </source>
</evidence>
<dbReference type="EMBL" id="CP136522">
    <property type="protein sequence ID" value="WOT06628.1"/>
    <property type="molecule type" value="Genomic_DNA"/>
</dbReference>
<dbReference type="SMART" id="SM00849">
    <property type="entry name" value="Lactamase_B"/>
    <property type="match status" value="1"/>
</dbReference>
<evidence type="ECO:0000256" key="3">
    <source>
        <dbReference type="ARBA" id="ARBA00006759"/>
    </source>
</evidence>
<dbReference type="InterPro" id="IPR001279">
    <property type="entry name" value="Metallo-B-lactamas"/>
</dbReference>
<feature type="binding site" evidence="7">
    <location>
        <position position="60"/>
    </location>
    <ligand>
        <name>Zn(2+)</name>
        <dbReference type="ChEBI" id="CHEBI:29105"/>
        <label>2</label>
    </ligand>
</feature>